<name>L1LB01_THEEQ</name>
<dbReference type="VEuPathDB" id="PiroplasmaDB:BEWA_049730"/>
<dbReference type="InterPro" id="IPR007480">
    <property type="entry name" value="DUF529"/>
</dbReference>
<organism evidence="2 3">
    <name type="scientific">Theileria equi strain WA</name>
    <dbReference type="NCBI Taxonomy" id="1537102"/>
    <lineage>
        <taxon>Eukaryota</taxon>
        <taxon>Sar</taxon>
        <taxon>Alveolata</taxon>
        <taxon>Apicomplexa</taxon>
        <taxon>Aconoidasida</taxon>
        <taxon>Piroplasmida</taxon>
        <taxon>Theileriidae</taxon>
        <taxon>Theileria</taxon>
    </lineage>
</organism>
<evidence type="ECO:0000313" key="2">
    <source>
        <dbReference type="EMBL" id="EKX72506.1"/>
    </source>
</evidence>
<proteinExistence type="predicted"/>
<dbReference type="KEGG" id="beq:BEWA_049730"/>
<evidence type="ECO:0000313" key="3">
    <source>
        <dbReference type="Proteomes" id="UP000031512"/>
    </source>
</evidence>
<feature type="region of interest" description="Disordered" evidence="1">
    <location>
        <begin position="32"/>
        <end position="51"/>
    </location>
</feature>
<dbReference type="Pfam" id="PF04385">
    <property type="entry name" value="FAINT"/>
    <property type="match status" value="1"/>
</dbReference>
<protein>
    <submittedName>
        <fullName evidence="2">Uncharacterized protein</fullName>
    </submittedName>
</protein>
<dbReference type="Proteomes" id="UP000031512">
    <property type="component" value="Unassembled WGS sequence"/>
</dbReference>
<reference evidence="2 3" key="1">
    <citation type="journal article" date="2012" name="BMC Genomics">
        <title>Comparative genomic analysis and phylogenetic position of Theileria equi.</title>
        <authorList>
            <person name="Kappmeyer L.S."/>
            <person name="Thiagarajan M."/>
            <person name="Herndon D.R."/>
            <person name="Ramsay J.D."/>
            <person name="Caler E."/>
            <person name="Djikeng A."/>
            <person name="Gillespie J.J."/>
            <person name="Lau A.O."/>
            <person name="Roalson E.H."/>
            <person name="Silva J.C."/>
            <person name="Silva M.G."/>
            <person name="Suarez C.E."/>
            <person name="Ueti M.W."/>
            <person name="Nene V.M."/>
            <person name="Mealey R.H."/>
            <person name="Knowles D.P."/>
            <person name="Brayton K.A."/>
        </authorList>
    </citation>
    <scope>NUCLEOTIDE SEQUENCE [LARGE SCALE GENOMIC DNA]</scope>
    <source>
        <strain evidence="2 3">WA</strain>
    </source>
</reference>
<dbReference type="EMBL" id="ACOU01000007">
    <property type="protein sequence ID" value="EKX72506.1"/>
    <property type="molecule type" value="Genomic_DNA"/>
</dbReference>
<evidence type="ECO:0000256" key="1">
    <source>
        <dbReference type="SAM" id="MobiDB-lite"/>
    </source>
</evidence>
<dbReference type="GeneID" id="15804149"/>
<comment type="caution">
    <text evidence="2">The sequence shown here is derived from an EMBL/GenBank/DDBJ whole genome shotgun (WGS) entry which is preliminary data.</text>
</comment>
<keyword evidence="3" id="KW-1185">Reference proteome</keyword>
<sequence>MLKRDNLTKLVQEVKQKNNSYDDFEILYKAQDSSSTPENTTAPASAQSNGGSTAATLNLANPNLSILRVFNIRIKGIPARLYLVTRKIGTNVFVRQIMSNGKNVWFGGNGKSCLYCIAFLKGNTPNMIATTTNECGKIYKDLRENGTNGWQLSTENNDTKMNALRAVQGNITKFSLDISLANTNDKCVVENSEDNGLKTRLYAPKNGKAIERITDGEKVIGTLNDSYTCYLCELHSKGNTRLLRAHTETDYKVFLVCYVNYGSKWEAIKEEEFEKKLEELKNGTLQPPPSVDS</sequence>
<dbReference type="AlphaFoldDB" id="L1LB01"/>
<accession>L1LB01</accession>
<dbReference type="RefSeq" id="XP_004831958.1">
    <property type="nucleotide sequence ID" value="XM_004831901.1"/>
</dbReference>
<gene>
    <name evidence="2" type="ORF">BEWA_049730</name>
</gene>